<comment type="caution">
    <text evidence="2">The sequence shown here is derived from an EMBL/GenBank/DDBJ whole genome shotgun (WGS) entry which is preliminary data.</text>
</comment>
<evidence type="ECO:0000256" key="1">
    <source>
        <dbReference type="SAM" id="MobiDB-lite"/>
    </source>
</evidence>
<feature type="compositionally biased region" description="Polar residues" evidence="1">
    <location>
        <begin position="184"/>
        <end position="194"/>
    </location>
</feature>
<dbReference type="AlphaFoldDB" id="A0A6A4WBS8"/>
<name>A0A6A4WBS8_AMPAM</name>
<accession>A0A6A4WBS8</accession>
<evidence type="ECO:0000313" key="2">
    <source>
        <dbReference type="EMBL" id="KAF0305197.1"/>
    </source>
</evidence>
<dbReference type="EMBL" id="VIIS01000774">
    <property type="protein sequence ID" value="KAF0305197.1"/>
    <property type="molecule type" value="Genomic_DNA"/>
</dbReference>
<organism evidence="2 3">
    <name type="scientific">Amphibalanus amphitrite</name>
    <name type="common">Striped barnacle</name>
    <name type="synonym">Balanus amphitrite</name>
    <dbReference type="NCBI Taxonomy" id="1232801"/>
    <lineage>
        <taxon>Eukaryota</taxon>
        <taxon>Metazoa</taxon>
        <taxon>Ecdysozoa</taxon>
        <taxon>Arthropoda</taxon>
        <taxon>Crustacea</taxon>
        <taxon>Multicrustacea</taxon>
        <taxon>Cirripedia</taxon>
        <taxon>Thoracica</taxon>
        <taxon>Thoracicalcarea</taxon>
        <taxon>Balanomorpha</taxon>
        <taxon>Balanoidea</taxon>
        <taxon>Balanidae</taxon>
        <taxon>Amphibalaninae</taxon>
        <taxon>Amphibalanus</taxon>
    </lineage>
</organism>
<dbReference type="Proteomes" id="UP000440578">
    <property type="component" value="Unassembled WGS sequence"/>
</dbReference>
<protein>
    <submittedName>
        <fullName evidence="2">Uncharacterized protein</fullName>
    </submittedName>
</protein>
<reference evidence="2 3" key="1">
    <citation type="submission" date="2019-07" db="EMBL/GenBank/DDBJ databases">
        <title>Draft genome assembly of a fouling barnacle, Amphibalanus amphitrite (Darwin, 1854): The first reference genome for Thecostraca.</title>
        <authorList>
            <person name="Kim W."/>
        </authorList>
    </citation>
    <scope>NUCLEOTIDE SEQUENCE [LARGE SCALE GENOMIC DNA]</scope>
    <source>
        <strain evidence="2">SNU_AA5</strain>
        <tissue evidence="2">Soma without cirri and trophi</tissue>
    </source>
</reference>
<proteinExistence type="predicted"/>
<evidence type="ECO:0000313" key="3">
    <source>
        <dbReference type="Proteomes" id="UP000440578"/>
    </source>
</evidence>
<keyword evidence="3" id="KW-1185">Reference proteome</keyword>
<feature type="region of interest" description="Disordered" evidence="1">
    <location>
        <begin position="154"/>
        <end position="211"/>
    </location>
</feature>
<gene>
    <name evidence="2" type="ORF">FJT64_023144</name>
</gene>
<sequence>MGACMWPCAIGSASVRLRVRLYARASPPIQRRASQSLYIYQPGRSLAAARHSWSLPLVYCTDLTAQCSVSRTPCVEATAHPPSRQNPCQGALEPAYASIVSLHSRTSKHQAAPRELRLFWDEEMPAHFSPTNKQRQHLIGLTVYWTVITADGGGGGGSERMWPFRGSGRRPSGGAPTAGPRSQGPGSAPQTTGSDPRLTARTGAAPRPPLW</sequence>
<feature type="compositionally biased region" description="Low complexity" evidence="1">
    <location>
        <begin position="165"/>
        <end position="174"/>
    </location>
</feature>